<gene>
    <name evidence="2" type="ORF">B9Z19DRAFT_687905</name>
</gene>
<feature type="region of interest" description="Disordered" evidence="1">
    <location>
        <begin position="84"/>
        <end position="138"/>
    </location>
</feature>
<dbReference type="OrthoDB" id="5480757at2759"/>
<evidence type="ECO:0000313" key="3">
    <source>
        <dbReference type="Proteomes" id="UP000244722"/>
    </source>
</evidence>
<dbReference type="EMBL" id="NESQ01000565">
    <property type="protein sequence ID" value="PUU72349.1"/>
    <property type="molecule type" value="Genomic_DNA"/>
</dbReference>
<dbReference type="AlphaFoldDB" id="A0A2T6ZA52"/>
<sequence length="160" mass="17487">MMSQRMHGAKGDVSTSFRQEFMSAIETTGLSENPSSDLTLPHSLVKGFTDTPGPGRREALGSEDKDIGIPDNVRERKEFVCMASPDQYPFGSGTEDTSESSEAGKDGRIEDSGTTFIMREGGARRREHEAGPSGTREDEGEMVMLVELCFCVANKTNIRM</sequence>
<reference evidence="2 3" key="1">
    <citation type="submission" date="2017-04" db="EMBL/GenBank/DDBJ databases">
        <title>Draft genome sequence of Tuber borchii Vittad., a whitish edible truffle.</title>
        <authorList>
            <consortium name="DOE Joint Genome Institute"/>
            <person name="Murat C."/>
            <person name="Kuo A."/>
            <person name="Barry K.W."/>
            <person name="Clum A."/>
            <person name="Dockter R.B."/>
            <person name="Fauchery L."/>
            <person name="Iotti M."/>
            <person name="Kohler A."/>
            <person name="Labutti K."/>
            <person name="Lindquist E.A."/>
            <person name="Lipzen A."/>
            <person name="Ohm R.A."/>
            <person name="Wang M."/>
            <person name="Grigoriev I.V."/>
            <person name="Zambonelli A."/>
            <person name="Martin F.M."/>
        </authorList>
    </citation>
    <scope>NUCLEOTIDE SEQUENCE [LARGE SCALE GENOMIC DNA]</scope>
    <source>
        <strain evidence="2 3">Tbo3840</strain>
    </source>
</reference>
<accession>A0A2T6ZA52</accession>
<feature type="compositionally biased region" description="Basic and acidic residues" evidence="1">
    <location>
        <begin position="55"/>
        <end position="72"/>
    </location>
</feature>
<feature type="compositionally biased region" description="Basic and acidic residues" evidence="1">
    <location>
        <begin position="102"/>
        <end position="111"/>
    </location>
</feature>
<feature type="compositionally biased region" description="Basic and acidic residues" evidence="1">
    <location>
        <begin position="121"/>
        <end position="130"/>
    </location>
</feature>
<proteinExistence type="predicted"/>
<name>A0A2T6ZA52_TUBBO</name>
<comment type="caution">
    <text evidence="2">The sequence shown here is derived from an EMBL/GenBank/DDBJ whole genome shotgun (WGS) entry which is preliminary data.</text>
</comment>
<keyword evidence="3" id="KW-1185">Reference proteome</keyword>
<feature type="compositionally biased region" description="Polar residues" evidence="1">
    <location>
        <begin position="28"/>
        <end position="38"/>
    </location>
</feature>
<feature type="region of interest" description="Disordered" evidence="1">
    <location>
        <begin position="28"/>
        <end position="72"/>
    </location>
</feature>
<organism evidence="2 3">
    <name type="scientific">Tuber borchii</name>
    <name type="common">White truffle</name>
    <dbReference type="NCBI Taxonomy" id="42251"/>
    <lineage>
        <taxon>Eukaryota</taxon>
        <taxon>Fungi</taxon>
        <taxon>Dikarya</taxon>
        <taxon>Ascomycota</taxon>
        <taxon>Pezizomycotina</taxon>
        <taxon>Pezizomycetes</taxon>
        <taxon>Pezizales</taxon>
        <taxon>Tuberaceae</taxon>
        <taxon>Tuber</taxon>
    </lineage>
</organism>
<dbReference type="Proteomes" id="UP000244722">
    <property type="component" value="Unassembled WGS sequence"/>
</dbReference>
<evidence type="ECO:0000313" key="2">
    <source>
        <dbReference type="EMBL" id="PUU72349.1"/>
    </source>
</evidence>
<protein>
    <submittedName>
        <fullName evidence="2">Uncharacterized protein</fullName>
    </submittedName>
</protein>
<evidence type="ECO:0000256" key="1">
    <source>
        <dbReference type="SAM" id="MobiDB-lite"/>
    </source>
</evidence>